<evidence type="ECO:0008006" key="5">
    <source>
        <dbReference type="Google" id="ProtNLM"/>
    </source>
</evidence>
<gene>
    <name evidence="3" type="ORF">HERILL_LOCUS2608</name>
</gene>
<name>A0A7R8UEU4_HERIL</name>
<evidence type="ECO:0000256" key="1">
    <source>
        <dbReference type="SAM" id="MobiDB-lite"/>
    </source>
</evidence>
<feature type="compositionally biased region" description="Polar residues" evidence="1">
    <location>
        <begin position="186"/>
        <end position="206"/>
    </location>
</feature>
<dbReference type="AlphaFoldDB" id="A0A7R8UEU4"/>
<feature type="chain" id="PRO_5030683687" description="Icarapin-like" evidence="2">
    <location>
        <begin position="19"/>
        <end position="407"/>
    </location>
</feature>
<evidence type="ECO:0000313" key="3">
    <source>
        <dbReference type="EMBL" id="CAD7079388.1"/>
    </source>
</evidence>
<keyword evidence="4" id="KW-1185">Reference proteome</keyword>
<dbReference type="EMBL" id="LR899009">
    <property type="protein sequence ID" value="CAD7079388.1"/>
    <property type="molecule type" value="Genomic_DNA"/>
</dbReference>
<proteinExistence type="predicted"/>
<organism evidence="3 4">
    <name type="scientific">Hermetia illucens</name>
    <name type="common">Black soldier fly</name>
    <dbReference type="NCBI Taxonomy" id="343691"/>
    <lineage>
        <taxon>Eukaryota</taxon>
        <taxon>Metazoa</taxon>
        <taxon>Ecdysozoa</taxon>
        <taxon>Arthropoda</taxon>
        <taxon>Hexapoda</taxon>
        <taxon>Insecta</taxon>
        <taxon>Pterygota</taxon>
        <taxon>Neoptera</taxon>
        <taxon>Endopterygota</taxon>
        <taxon>Diptera</taxon>
        <taxon>Brachycera</taxon>
        <taxon>Stratiomyomorpha</taxon>
        <taxon>Stratiomyidae</taxon>
        <taxon>Hermetiinae</taxon>
        <taxon>Hermetia</taxon>
    </lineage>
</organism>
<evidence type="ECO:0000313" key="4">
    <source>
        <dbReference type="Proteomes" id="UP000594454"/>
    </source>
</evidence>
<feature type="signal peptide" evidence="2">
    <location>
        <begin position="1"/>
        <end position="18"/>
    </location>
</feature>
<reference evidence="3 4" key="1">
    <citation type="submission" date="2020-11" db="EMBL/GenBank/DDBJ databases">
        <authorList>
            <person name="Wallbank WR R."/>
            <person name="Pardo Diaz C."/>
            <person name="Kozak K."/>
            <person name="Martin S."/>
            <person name="Jiggins C."/>
            <person name="Moest M."/>
            <person name="Warren A I."/>
            <person name="Generalovic N T."/>
            <person name="Byers J.R.P. K."/>
            <person name="Montejo-Kovacevich G."/>
            <person name="Yen C E."/>
        </authorList>
    </citation>
    <scope>NUCLEOTIDE SEQUENCE [LARGE SCALE GENOMIC DNA]</scope>
</reference>
<sequence>MKVLVGLFLAVAVCSTVGLPARDPNADAEYVTQSPPVDYFKDFSGVVDTGVDTRVNPFEGSEVGPDGFFNNISDFMRRFRERVFGGWFNSIPTLNIGELDPSKGNSTSVVKVIDGHRVEINDTVYTKTDEDGNAIYKVRVVNVRPLEEGETYSTSTEGGRTNPPEDSTQETKDREPLDNEVDGYSASESTTTSTQLHDSPTTTVKFSSEDEENLAETTTHSPSEFEEEKLESENIFDKSKKSDDSWEKKLEKLELKDANKPSPISSEESKPAEIDASFKPLSDNKVPKQRYVSPLHSEFSDEDEEETASSNLDEPTAERTEWDSFQDWHTNHETNSIDDFQSVPIDLSNDIEVNHMLADQGAPTNPDAEVFEVPQQSYYQPAPALEPIRQPYSWYPYQPNRFWPKRK</sequence>
<feature type="compositionally biased region" description="Basic and acidic residues" evidence="1">
    <location>
        <begin position="231"/>
        <end position="259"/>
    </location>
</feature>
<dbReference type="OrthoDB" id="6346805at2759"/>
<dbReference type="Proteomes" id="UP000594454">
    <property type="component" value="Chromosome 1"/>
</dbReference>
<dbReference type="FunCoup" id="A0A7R8UEU4">
    <property type="interactions" value="1"/>
</dbReference>
<dbReference type="InParanoid" id="A0A7R8UEU4"/>
<accession>A0A7R8UEU4</accession>
<protein>
    <recommendedName>
        <fullName evidence="5">Icarapin-like</fullName>
    </recommendedName>
</protein>
<feature type="region of interest" description="Disordered" evidence="1">
    <location>
        <begin position="147"/>
        <end position="341"/>
    </location>
</feature>
<feature type="compositionally biased region" description="Low complexity" evidence="1">
    <location>
        <begin position="151"/>
        <end position="161"/>
    </location>
</feature>
<evidence type="ECO:0000256" key="2">
    <source>
        <dbReference type="SAM" id="SignalP"/>
    </source>
</evidence>
<keyword evidence="2" id="KW-0732">Signal</keyword>